<organism evidence="2 3">
    <name type="scientific">Stichopus japonicus</name>
    <name type="common">Sea cucumber</name>
    <dbReference type="NCBI Taxonomy" id="307972"/>
    <lineage>
        <taxon>Eukaryota</taxon>
        <taxon>Metazoa</taxon>
        <taxon>Echinodermata</taxon>
        <taxon>Eleutherozoa</taxon>
        <taxon>Echinozoa</taxon>
        <taxon>Holothuroidea</taxon>
        <taxon>Aspidochirotacea</taxon>
        <taxon>Aspidochirotida</taxon>
        <taxon>Stichopodidae</taxon>
        <taxon>Apostichopus</taxon>
    </lineage>
</organism>
<dbReference type="Proteomes" id="UP000230750">
    <property type="component" value="Unassembled WGS sequence"/>
</dbReference>
<evidence type="ECO:0000313" key="2">
    <source>
        <dbReference type="EMBL" id="PIK35877.1"/>
    </source>
</evidence>
<comment type="caution">
    <text evidence="2">The sequence shown here is derived from an EMBL/GenBank/DDBJ whole genome shotgun (WGS) entry which is preliminary data.</text>
</comment>
<name>A0A2G8JJF5_STIJA</name>
<keyword evidence="3" id="KW-1185">Reference proteome</keyword>
<sequence>MSKNYSSDLRASQQEINDLHEQAKDERDRAQDLIEAADILLVDANVAVQATAANASTLDAANTKLDSGLANLQAAYNETNAVVDTAVRHADNLTEQADLLEG</sequence>
<gene>
    <name evidence="2" type="ORF">BSL78_27290</name>
</gene>
<protein>
    <submittedName>
        <fullName evidence="2">Uncharacterized protein</fullName>
    </submittedName>
</protein>
<evidence type="ECO:0000256" key="1">
    <source>
        <dbReference type="SAM" id="Coils"/>
    </source>
</evidence>
<feature type="non-terminal residue" evidence="2">
    <location>
        <position position="102"/>
    </location>
</feature>
<proteinExistence type="predicted"/>
<reference evidence="2 3" key="1">
    <citation type="journal article" date="2017" name="PLoS Biol.">
        <title>The sea cucumber genome provides insights into morphological evolution and visceral regeneration.</title>
        <authorList>
            <person name="Zhang X."/>
            <person name="Sun L."/>
            <person name="Yuan J."/>
            <person name="Sun Y."/>
            <person name="Gao Y."/>
            <person name="Zhang L."/>
            <person name="Li S."/>
            <person name="Dai H."/>
            <person name="Hamel J.F."/>
            <person name="Liu C."/>
            <person name="Yu Y."/>
            <person name="Liu S."/>
            <person name="Lin W."/>
            <person name="Guo K."/>
            <person name="Jin S."/>
            <person name="Xu P."/>
            <person name="Storey K.B."/>
            <person name="Huan P."/>
            <person name="Zhang T."/>
            <person name="Zhou Y."/>
            <person name="Zhang J."/>
            <person name="Lin C."/>
            <person name="Li X."/>
            <person name="Xing L."/>
            <person name="Huo D."/>
            <person name="Sun M."/>
            <person name="Wang L."/>
            <person name="Mercier A."/>
            <person name="Li F."/>
            <person name="Yang H."/>
            <person name="Xiang J."/>
        </authorList>
    </citation>
    <scope>NUCLEOTIDE SEQUENCE [LARGE SCALE GENOMIC DNA]</scope>
    <source>
        <strain evidence="2">Shaxun</strain>
        <tissue evidence="2">Muscle</tissue>
    </source>
</reference>
<keyword evidence="1" id="KW-0175">Coiled coil</keyword>
<accession>A0A2G8JJF5</accession>
<dbReference type="EMBL" id="MRZV01001795">
    <property type="protein sequence ID" value="PIK35877.1"/>
    <property type="molecule type" value="Genomic_DNA"/>
</dbReference>
<evidence type="ECO:0000313" key="3">
    <source>
        <dbReference type="Proteomes" id="UP000230750"/>
    </source>
</evidence>
<dbReference type="AlphaFoldDB" id="A0A2G8JJF5"/>
<feature type="coiled-coil region" evidence="1">
    <location>
        <begin position="2"/>
        <end position="40"/>
    </location>
</feature>